<dbReference type="GO" id="GO:0005794">
    <property type="term" value="C:Golgi apparatus"/>
    <property type="evidence" value="ECO:0007669"/>
    <property type="project" value="UniProtKB-SubCell"/>
</dbReference>
<evidence type="ECO:0000256" key="3">
    <source>
        <dbReference type="ARBA" id="ARBA00006218"/>
    </source>
</evidence>
<dbReference type="AlphaFoldDB" id="A0A1L0B8T6"/>
<dbReference type="PANTHER" id="PTHR13048">
    <property type="entry name" value="TRAFFICKING PROTEIN PARTICLE COMPLEX SUBUNIT 3"/>
    <property type="match status" value="1"/>
</dbReference>
<dbReference type="OrthoDB" id="10262857at2759"/>
<dbReference type="InterPro" id="IPR007194">
    <property type="entry name" value="TRAPP_component"/>
</dbReference>
<gene>
    <name evidence="8" type="ORF">HGUI_03756</name>
</gene>
<dbReference type="SUPFAM" id="SSF111126">
    <property type="entry name" value="Ligand-binding domain in the NO signalling and Golgi transport"/>
    <property type="match status" value="1"/>
</dbReference>
<comment type="subcellular location">
    <subcellularLocation>
        <location evidence="2">Endoplasmic reticulum</location>
    </subcellularLocation>
    <subcellularLocation>
        <location evidence="1">Golgi apparatus</location>
        <location evidence="1">cis-Golgi network</location>
    </subcellularLocation>
</comment>
<proteinExistence type="inferred from homology"/>
<protein>
    <submittedName>
        <fullName evidence="8">Related to Trafficking protein particle complex subunit BET3</fullName>
    </submittedName>
</protein>
<dbReference type="EMBL" id="FQNF01000115">
    <property type="protein sequence ID" value="SGZ41555.1"/>
    <property type="molecule type" value="Genomic_DNA"/>
</dbReference>
<dbReference type="Pfam" id="PF04051">
    <property type="entry name" value="TRAPP"/>
    <property type="match status" value="1"/>
</dbReference>
<name>A0A1L0B8T6_9ASCO</name>
<organism evidence="8 9">
    <name type="scientific">Hanseniaspora guilliermondii</name>
    <dbReference type="NCBI Taxonomy" id="56406"/>
    <lineage>
        <taxon>Eukaryota</taxon>
        <taxon>Fungi</taxon>
        <taxon>Dikarya</taxon>
        <taxon>Ascomycota</taxon>
        <taxon>Saccharomycotina</taxon>
        <taxon>Saccharomycetes</taxon>
        <taxon>Saccharomycodales</taxon>
        <taxon>Saccharomycodaceae</taxon>
        <taxon>Hanseniaspora</taxon>
    </lineage>
</organism>
<evidence type="ECO:0000256" key="2">
    <source>
        <dbReference type="ARBA" id="ARBA00004240"/>
    </source>
</evidence>
<comment type="similarity">
    <text evidence="3">Belongs to the TRAPP small subunits family. BET3 subfamily.</text>
</comment>
<dbReference type="InterPro" id="IPR024096">
    <property type="entry name" value="NO_sig/Golgi_transp_ligand-bd"/>
</dbReference>
<reference evidence="9" key="1">
    <citation type="submission" date="2016-11" db="EMBL/GenBank/DDBJ databases">
        <authorList>
            <person name="Guldener U."/>
        </authorList>
    </citation>
    <scope>NUCLEOTIDE SEQUENCE [LARGE SCALE GENOMIC DNA]</scope>
</reference>
<dbReference type="VEuPathDB" id="FungiDB:HGUI_03756"/>
<dbReference type="Gene3D" id="3.30.1380.20">
    <property type="entry name" value="Trafficking protein particle complex subunit 3"/>
    <property type="match status" value="1"/>
</dbReference>
<evidence type="ECO:0000256" key="7">
    <source>
        <dbReference type="ARBA" id="ARBA00023034"/>
    </source>
</evidence>
<evidence type="ECO:0000256" key="6">
    <source>
        <dbReference type="ARBA" id="ARBA00022892"/>
    </source>
</evidence>
<evidence type="ECO:0000256" key="5">
    <source>
        <dbReference type="ARBA" id="ARBA00022824"/>
    </source>
</evidence>
<dbReference type="GO" id="GO:0005783">
    <property type="term" value="C:endoplasmic reticulum"/>
    <property type="evidence" value="ECO:0007669"/>
    <property type="project" value="UniProtKB-SubCell"/>
</dbReference>
<dbReference type="InterPro" id="IPR016721">
    <property type="entry name" value="Bet3"/>
</dbReference>
<accession>A0A1L0B8T6</accession>
<keyword evidence="6" id="KW-0931">ER-Golgi transport</keyword>
<evidence type="ECO:0000256" key="4">
    <source>
        <dbReference type="ARBA" id="ARBA00022448"/>
    </source>
</evidence>
<keyword evidence="4" id="KW-0813">Transport</keyword>
<keyword evidence="7" id="KW-0333">Golgi apparatus</keyword>
<sequence length="215" mass="24564">MSSNISSEKTNESSTVSQVDPDYQKEIFLKQLGEHVYQQNMKKINAEFFNVTYGSFVRTLIDFYDSDADKCNEKLKAMGESIGSRLIDDFYSKVTNQIPRCSNLKDLGNTIAYVGFKMYINTVPRVIFDETNRTIKFRFESNANIFNKFVELPDDIKEKKLYYSNIVSGIIKAALAGIALNCDVEFISDTLLDDQYTDIQISNVTRIKDEVPMGQ</sequence>
<keyword evidence="5" id="KW-0256">Endoplasmic reticulum</keyword>
<keyword evidence="9" id="KW-1185">Reference proteome</keyword>
<dbReference type="GO" id="GO:0030008">
    <property type="term" value="C:TRAPP complex"/>
    <property type="evidence" value="ECO:0007669"/>
    <property type="project" value="InterPro"/>
</dbReference>
<dbReference type="GO" id="GO:0048193">
    <property type="term" value="P:Golgi vesicle transport"/>
    <property type="evidence" value="ECO:0007669"/>
    <property type="project" value="InterPro"/>
</dbReference>
<evidence type="ECO:0000256" key="1">
    <source>
        <dbReference type="ARBA" id="ARBA00004222"/>
    </source>
</evidence>
<dbReference type="Proteomes" id="UP000183365">
    <property type="component" value="Unassembled WGS sequence"/>
</dbReference>
<evidence type="ECO:0000313" key="9">
    <source>
        <dbReference type="Proteomes" id="UP000183365"/>
    </source>
</evidence>
<evidence type="ECO:0000313" key="8">
    <source>
        <dbReference type="EMBL" id="SGZ41555.1"/>
    </source>
</evidence>